<comment type="function">
    <text evidence="12">Cleaves the distal alpha 1,2-linked glucose residue from the Glc(3)Man(9)GlcNAc(2) oligosaccharide precursor.</text>
</comment>
<dbReference type="STRING" id="246404.A0A507DPX9"/>
<comment type="similarity">
    <text evidence="2 12">Belongs to the glycosyl hydrolase 63 family.</text>
</comment>
<gene>
    <name evidence="17" type="primary">CWH41</name>
    <name evidence="17" type="ORF">CcCBS67573_g09777</name>
</gene>
<accession>A0A507DPX9</accession>
<sequence length="826" mass="93759">MLLVLSLAVLAASATATASTSSNASLTWGSYRPNVYFGTRSRTPETVLTGLMWHDVHEYINYQKMRHSCEQGDELDSYAWLQHDARSFGSQSIKDKDANVHIKTEFLKSPGGDHGGDWVVRVSGTPMNENESSAIAVYFYMALAGDGNLEIVNTNGKSRGLDSVQLNGNVNGLGDFSFFIYDDENNEVPYFAEKESRKSLGDVRKTQYTAYNAKPEDTWKVKDLVLEQLLRDAQSCISKHSQNPPNPAHGFLLQSNDVTEGNVFVFQKMLKAPFQFDVAFASKSAHPESDSLSVEDAQPLLGEALTKKLETASQAFHDRFERTFHLKDKGYNERQVEFGEMMLSNMLGGVGYFHGTNIVDRSLEDWEESEPVDFLSQDSGKEEGDDYFSGDDDDSDPSAPKKPQPAPKREGPSSLFSAVPSRPFFPRGFLWDEGFHELLIGAWDNDLSLEIISSWSSKIDANGWVAREQILGAESESKVPAEFQIQYAHFANPPTLLMSLLKFMERLNQAQNQVPVTASGSQPDYKSSLDNEVLSRLHLDDPKLAKEYLMRVYPQFKRQYFWFRRTQWGDVDNYGREGKSSEAYRWRGRSGYHTLTSGLDDYPRAMPPQGSEFHVDLISWVGSMAKALKAVAIELGIEKDVKKYDKHISNIQQALDDYHWNEESQAYCDAVEVNGESTHVVHLGYLNLFPFILNIVPEDSPRIESFLDLISDPETLWTDYGLASLSKSDKFFATGENYWRGPIWMNIQYLVLKQLYHYKSLDRPYSKRAGDIYTKLRDNIVQNVFEEYERTGYTWEQYSPIDGKGQRSHPFTGWTALVLLMMAEIY</sequence>
<dbReference type="PANTHER" id="PTHR10412:SF11">
    <property type="entry name" value="MANNOSYL-OLIGOSACCHARIDE GLUCOSIDASE"/>
    <property type="match status" value="1"/>
</dbReference>
<organism evidence="17 18">
    <name type="scientific">Chytriomyces confervae</name>
    <dbReference type="NCBI Taxonomy" id="246404"/>
    <lineage>
        <taxon>Eukaryota</taxon>
        <taxon>Fungi</taxon>
        <taxon>Fungi incertae sedis</taxon>
        <taxon>Chytridiomycota</taxon>
        <taxon>Chytridiomycota incertae sedis</taxon>
        <taxon>Chytridiomycetes</taxon>
        <taxon>Chytridiales</taxon>
        <taxon>Chytriomycetaceae</taxon>
        <taxon>Chytriomyces</taxon>
    </lineage>
</organism>
<dbReference type="Gene3D" id="2.70.98.110">
    <property type="entry name" value="Glycosyl hydrolase family 63, N-terminal domain"/>
    <property type="match status" value="1"/>
</dbReference>
<dbReference type="Pfam" id="PF03200">
    <property type="entry name" value="Glyco_hydro_63"/>
    <property type="match status" value="1"/>
</dbReference>
<dbReference type="InterPro" id="IPR038518">
    <property type="entry name" value="Glyco_hydro_63N_sf"/>
</dbReference>
<evidence type="ECO:0000259" key="16">
    <source>
        <dbReference type="Pfam" id="PF16923"/>
    </source>
</evidence>
<keyword evidence="9" id="KW-0325">Glycoprotein</keyword>
<evidence type="ECO:0000313" key="17">
    <source>
        <dbReference type="EMBL" id="TPX52940.1"/>
    </source>
</evidence>
<reference evidence="17 18" key="1">
    <citation type="journal article" date="2019" name="Sci. Rep.">
        <title>Comparative genomics of chytrid fungi reveal insights into the obligate biotrophic and pathogenic lifestyle of Synchytrium endobioticum.</title>
        <authorList>
            <person name="van de Vossenberg B.T.L.H."/>
            <person name="Warris S."/>
            <person name="Nguyen H.D.T."/>
            <person name="van Gent-Pelzer M.P.E."/>
            <person name="Joly D.L."/>
            <person name="van de Geest H.C."/>
            <person name="Bonants P.J.M."/>
            <person name="Smith D.S."/>
            <person name="Levesque C.A."/>
            <person name="van der Lee T.A.J."/>
        </authorList>
    </citation>
    <scope>NUCLEOTIDE SEQUENCE [LARGE SCALE GENOMIC DNA]</scope>
    <source>
        <strain evidence="17 18">CBS 675.73</strain>
    </source>
</reference>
<keyword evidence="18" id="KW-1185">Reference proteome</keyword>
<dbReference type="InterPro" id="IPR008928">
    <property type="entry name" value="6-hairpin_glycosidase_sf"/>
</dbReference>
<keyword evidence="14" id="KW-0732">Signal</keyword>
<protein>
    <recommendedName>
        <fullName evidence="11 12">Mannosyl-oligosaccharide glucosidase</fullName>
        <ecNumber evidence="11 12">3.2.1.106</ecNumber>
    </recommendedName>
</protein>
<dbReference type="Gene3D" id="1.50.10.10">
    <property type="match status" value="1"/>
</dbReference>
<evidence type="ECO:0000256" key="5">
    <source>
        <dbReference type="ARBA" id="ARBA00022824"/>
    </source>
</evidence>
<dbReference type="PANTHER" id="PTHR10412">
    <property type="entry name" value="MANNOSYL-OLIGOSACCHARIDE GLUCOSIDASE"/>
    <property type="match status" value="1"/>
</dbReference>
<dbReference type="GO" id="GO:0005789">
    <property type="term" value="C:endoplasmic reticulum membrane"/>
    <property type="evidence" value="ECO:0007669"/>
    <property type="project" value="UniProtKB-SubCell"/>
</dbReference>
<name>A0A507DPX9_9FUNG</name>
<evidence type="ECO:0000256" key="3">
    <source>
        <dbReference type="ARBA" id="ARBA00022692"/>
    </source>
</evidence>
<evidence type="ECO:0000256" key="11">
    <source>
        <dbReference type="ARBA" id="ARBA00038888"/>
    </source>
</evidence>
<evidence type="ECO:0000256" key="14">
    <source>
        <dbReference type="SAM" id="SignalP"/>
    </source>
</evidence>
<keyword evidence="7" id="KW-1133">Transmembrane helix</keyword>
<evidence type="ECO:0000259" key="15">
    <source>
        <dbReference type="Pfam" id="PF03200"/>
    </source>
</evidence>
<feature type="chain" id="PRO_5021252148" description="Mannosyl-oligosaccharide glucosidase" evidence="14">
    <location>
        <begin position="19"/>
        <end position="826"/>
    </location>
</feature>
<evidence type="ECO:0000256" key="7">
    <source>
        <dbReference type="ARBA" id="ARBA00022989"/>
    </source>
</evidence>
<feature type="domain" description="Glycosyl hydrolase family 63 N-terminal" evidence="16">
    <location>
        <begin position="25"/>
        <end position="248"/>
    </location>
</feature>
<dbReference type="SUPFAM" id="SSF48208">
    <property type="entry name" value="Six-hairpin glycosidases"/>
    <property type="match status" value="1"/>
</dbReference>
<evidence type="ECO:0000256" key="4">
    <source>
        <dbReference type="ARBA" id="ARBA00022801"/>
    </source>
</evidence>
<dbReference type="Pfam" id="PF16923">
    <property type="entry name" value="Glyco_hydro_63N"/>
    <property type="match status" value="1"/>
</dbReference>
<dbReference type="InterPro" id="IPR031631">
    <property type="entry name" value="Glyco_hydro_63N"/>
</dbReference>
<keyword evidence="8" id="KW-0472">Membrane</keyword>
<evidence type="ECO:0000256" key="12">
    <source>
        <dbReference type="RuleBase" id="RU368089"/>
    </source>
</evidence>
<evidence type="ECO:0000256" key="1">
    <source>
        <dbReference type="ARBA" id="ARBA00004648"/>
    </source>
</evidence>
<dbReference type="InterPro" id="IPR031335">
    <property type="entry name" value="Glyco_hydro_63_C"/>
</dbReference>
<evidence type="ECO:0000313" key="18">
    <source>
        <dbReference type="Proteomes" id="UP000320333"/>
    </source>
</evidence>
<dbReference type="Proteomes" id="UP000320333">
    <property type="component" value="Unassembled WGS sequence"/>
</dbReference>
<evidence type="ECO:0000256" key="9">
    <source>
        <dbReference type="ARBA" id="ARBA00023180"/>
    </source>
</evidence>
<evidence type="ECO:0000256" key="13">
    <source>
        <dbReference type="SAM" id="MobiDB-lite"/>
    </source>
</evidence>
<comment type="subcellular location">
    <subcellularLocation>
        <location evidence="1 12">Endoplasmic reticulum membrane</location>
        <topology evidence="1 12">Single-pass type II membrane protein</topology>
    </subcellularLocation>
</comment>
<proteinExistence type="inferred from homology"/>
<dbReference type="EC" id="3.2.1.106" evidence="11 12"/>
<feature type="domain" description="Glycosyl hydrolase family 63 C-terminal" evidence="15">
    <location>
        <begin position="302"/>
        <end position="824"/>
    </location>
</feature>
<dbReference type="GO" id="GO:0004573">
    <property type="term" value="F:Glc3Man9GlcNAc2 oligosaccharide glucosidase activity"/>
    <property type="evidence" value="ECO:0007669"/>
    <property type="project" value="UniProtKB-UniRule"/>
</dbReference>
<evidence type="ECO:0000256" key="8">
    <source>
        <dbReference type="ARBA" id="ARBA00023136"/>
    </source>
</evidence>
<comment type="catalytic activity">
    <reaction evidence="12">
        <text>N(4)-(alpha-D-Glc-(1-&gt;2)-alpha-D-Glc-(1-&gt;3)-alpha-D-Glc-(1-&gt;3)-alpha-D-Man-(1-&gt;2)-alpha-D-Man-(1-&gt;2)-alpha-D-Man-(1-&gt;3)-[alpha-D-Man-(1-&gt;2)-alpha-D-Man-(1-&gt;3)-[alpha-D-Man-(1-&gt;2)-alpha-D-Man-(1-&gt;6)]-alpha-D-Man-(1-&gt;6)]-beta-D-Man-(1-&gt;4)-beta-D-GlcNAc-(1-&gt;4)-beta-D-GlcNAc)-L-asparaginyl-[protein] + H2O = N(4)-(alpha-D-Glc-(1-&gt;3)-alpha-D-Glc-(1-&gt;3)-alpha-D-Man-(1-&gt;2)-alpha-D-Man-(1-&gt;2)-alpha-D-Man-(1-&gt;3)-[alpha-D-Man-(1-&gt;2)-alpha-D-Man-(1-&gt;3)-[alpha-D-Man-(1-&gt;2)-alpha-D-Man-(1-&gt;6)]-alpha-D-Man-(1-&gt;6)]-beta-D-Man-(1-&gt;4)-beta-D-GlcNAc-(1-&gt;4)-beta-D-GlcNAc)-L-asparaginyl-[protein] + beta-D-glucose</text>
        <dbReference type="Rhea" id="RHEA:55988"/>
        <dbReference type="Rhea" id="RHEA-COMP:12806"/>
        <dbReference type="Rhea" id="RHEA-COMP:14355"/>
        <dbReference type="ChEBI" id="CHEBI:15377"/>
        <dbReference type="ChEBI" id="CHEBI:15903"/>
        <dbReference type="ChEBI" id="CHEBI:59082"/>
        <dbReference type="ChEBI" id="CHEBI:132537"/>
        <dbReference type="EC" id="3.2.1.106"/>
    </reaction>
</comment>
<comment type="caution">
    <text evidence="17">The sequence shown here is derived from an EMBL/GenBank/DDBJ whole genome shotgun (WGS) entry which is preliminary data.</text>
</comment>
<feature type="region of interest" description="Disordered" evidence="13">
    <location>
        <begin position="368"/>
        <end position="415"/>
    </location>
</feature>
<keyword evidence="3" id="KW-0812">Transmembrane</keyword>
<dbReference type="EMBL" id="QEAP01000986">
    <property type="protein sequence ID" value="TPX52940.1"/>
    <property type="molecule type" value="Genomic_DNA"/>
</dbReference>
<keyword evidence="4 12" id="KW-0378">Hydrolase</keyword>
<feature type="compositionally biased region" description="Acidic residues" evidence="13">
    <location>
        <begin position="383"/>
        <end position="396"/>
    </location>
</feature>
<dbReference type="InterPro" id="IPR004888">
    <property type="entry name" value="Glycoside_hydrolase_63"/>
</dbReference>
<feature type="signal peptide" evidence="14">
    <location>
        <begin position="1"/>
        <end position="18"/>
    </location>
</feature>
<keyword evidence="5 12" id="KW-0256">Endoplasmic reticulum</keyword>
<dbReference type="GO" id="GO:0009311">
    <property type="term" value="P:oligosaccharide metabolic process"/>
    <property type="evidence" value="ECO:0007669"/>
    <property type="project" value="UniProtKB-UniRule"/>
</dbReference>
<keyword evidence="6" id="KW-0735">Signal-anchor</keyword>
<evidence type="ECO:0000256" key="6">
    <source>
        <dbReference type="ARBA" id="ARBA00022968"/>
    </source>
</evidence>
<dbReference type="AlphaFoldDB" id="A0A507DPX9"/>
<dbReference type="OrthoDB" id="410058at2759"/>
<keyword evidence="10 12" id="KW-0326">Glycosidase</keyword>
<evidence type="ECO:0000256" key="10">
    <source>
        <dbReference type="ARBA" id="ARBA00023295"/>
    </source>
</evidence>
<dbReference type="GO" id="GO:0006487">
    <property type="term" value="P:protein N-linked glycosylation"/>
    <property type="evidence" value="ECO:0007669"/>
    <property type="project" value="UniProtKB-UniRule"/>
</dbReference>
<evidence type="ECO:0000256" key="2">
    <source>
        <dbReference type="ARBA" id="ARBA00010833"/>
    </source>
</evidence>
<dbReference type="InterPro" id="IPR012341">
    <property type="entry name" value="6hp_glycosidase-like_sf"/>
</dbReference>